<dbReference type="Gene3D" id="1.10.510.10">
    <property type="entry name" value="Transferase(Phosphotransferase) domain 1"/>
    <property type="match status" value="1"/>
</dbReference>
<evidence type="ECO:0000256" key="14">
    <source>
        <dbReference type="ARBA" id="ARBA00022737"/>
    </source>
</evidence>
<dbReference type="InterPro" id="IPR017441">
    <property type="entry name" value="Protein_kinase_ATP_BS"/>
</dbReference>
<feature type="domain" description="Protein kinase" evidence="31">
    <location>
        <begin position="746"/>
        <end position="1055"/>
    </location>
</feature>
<feature type="binding site" evidence="28">
    <location>
        <position position="785"/>
    </location>
    <ligand>
        <name>ATP</name>
        <dbReference type="ChEBI" id="CHEBI:30616"/>
    </ligand>
</feature>
<evidence type="ECO:0000256" key="3">
    <source>
        <dbReference type="ARBA" id="ARBA00004162"/>
    </source>
</evidence>
<dbReference type="InterPro" id="IPR001611">
    <property type="entry name" value="Leu-rich_rpt"/>
</dbReference>
<evidence type="ECO:0000256" key="26">
    <source>
        <dbReference type="ARBA" id="ARBA00056628"/>
    </source>
</evidence>
<dbReference type="SMART" id="SM00369">
    <property type="entry name" value="LRR_TYP"/>
    <property type="match status" value="8"/>
</dbReference>
<evidence type="ECO:0000256" key="21">
    <source>
        <dbReference type="ARBA" id="ARBA00023170"/>
    </source>
</evidence>
<comment type="function">
    <text evidence="25">Receptor kinase that detects X.oryzae pv. oryzae protein Ax21 to promote innate immunity. Following X.oryzae pv. oryzae protein Ax21 detection, undergoes cleavage, releasing the processed protein kinase Xa21 chain.</text>
</comment>
<dbReference type="Gene3D" id="3.80.10.10">
    <property type="entry name" value="Ribonuclease Inhibitor"/>
    <property type="match status" value="4"/>
</dbReference>
<dbReference type="InterPro" id="IPR032675">
    <property type="entry name" value="LRR_dom_sf"/>
</dbReference>
<dbReference type="InterPro" id="IPR011009">
    <property type="entry name" value="Kinase-like_dom_sf"/>
</dbReference>
<dbReference type="Gene3D" id="3.30.200.20">
    <property type="entry name" value="Phosphorylase Kinase, domain 1"/>
    <property type="match status" value="1"/>
</dbReference>
<dbReference type="PROSITE" id="PS00107">
    <property type="entry name" value="PROTEIN_KINASE_ATP"/>
    <property type="match status" value="1"/>
</dbReference>
<dbReference type="STRING" id="40149.A0A0E0E3A7"/>
<dbReference type="FunFam" id="3.80.10.10:FF:000095">
    <property type="entry name" value="LRR receptor-like serine/threonine-protein kinase GSO1"/>
    <property type="match status" value="2"/>
</dbReference>
<reference evidence="32" key="1">
    <citation type="submission" date="2015-04" db="UniProtKB">
        <authorList>
            <consortium name="EnsemblPlants"/>
        </authorList>
    </citation>
    <scope>IDENTIFICATION</scope>
</reference>
<keyword evidence="15 28" id="KW-0547">Nucleotide-binding</keyword>
<dbReference type="PANTHER" id="PTHR27008">
    <property type="entry name" value="OS04G0122200 PROTEIN"/>
    <property type="match status" value="1"/>
</dbReference>
<dbReference type="InterPro" id="IPR013210">
    <property type="entry name" value="LRR_N_plant-typ"/>
</dbReference>
<comment type="cofactor">
    <cofactor evidence="1">
        <name>Mn(2+)</name>
        <dbReference type="ChEBI" id="CHEBI:29035"/>
    </cofactor>
</comment>
<keyword evidence="13 30" id="KW-0732">Signal</keyword>
<dbReference type="PROSITE" id="PS00108">
    <property type="entry name" value="PROTEIN_KINASE_ST"/>
    <property type="match status" value="1"/>
</dbReference>
<dbReference type="Pfam" id="PF07714">
    <property type="entry name" value="PK_Tyr_Ser-Thr"/>
    <property type="match status" value="1"/>
</dbReference>
<evidence type="ECO:0000256" key="2">
    <source>
        <dbReference type="ARBA" id="ARBA00001946"/>
    </source>
</evidence>
<evidence type="ECO:0000256" key="18">
    <source>
        <dbReference type="ARBA" id="ARBA00022840"/>
    </source>
</evidence>
<keyword evidence="16" id="KW-0418">Kinase</keyword>
<dbReference type="Pfam" id="PF08263">
    <property type="entry name" value="LRRNT_2"/>
    <property type="match status" value="1"/>
</dbReference>
<keyword evidence="19 29" id="KW-1133">Transmembrane helix</keyword>
<keyword evidence="7" id="KW-1003">Cell membrane</keyword>
<evidence type="ECO:0000256" key="12">
    <source>
        <dbReference type="ARBA" id="ARBA00022692"/>
    </source>
</evidence>
<dbReference type="SUPFAM" id="SSF56112">
    <property type="entry name" value="Protein kinase-like (PK-like)"/>
    <property type="match status" value="1"/>
</dbReference>
<evidence type="ECO:0000256" key="17">
    <source>
        <dbReference type="ARBA" id="ARBA00022824"/>
    </source>
</evidence>
<evidence type="ECO:0000256" key="27">
    <source>
        <dbReference type="ARBA" id="ARBA00072040"/>
    </source>
</evidence>
<keyword evidence="9" id="KW-0597">Phosphoprotein</keyword>
<evidence type="ECO:0000256" key="11">
    <source>
        <dbReference type="ARBA" id="ARBA00022679"/>
    </source>
</evidence>
<keyword evidence="10" id="KW-0433">Leucine-rich repeat</keyword>
<sequence length="1060" mass="115697">MAALRVFSTGVICHLIFHFLFFQPLAISDETETDRDALLCFKSQLSGPTGVLASWNNASLLPCNWHGVTCSRRAPRRVIAIDLPSEGIIGSISPCIANIASLTRLQLSNNSFHGGIPSELGFLNELQNLDLSMNSLEGNIPSELSSCSQLQILDLQNNSLQGEIPPSLSQCVHLQQILLGNNKLQGSIPSAFGDLPKLRVLFLDNNRLSGDIPPSLGSSLTLTYVDLGNNALTGGIPKPMLNSSSLQQLILNSNSLSGELPKALLNTLSLIGIYLNQNSFIGSIPPVTTISPQVQYLDLGENHLTGTIPSSLGNLSSLLQLRLSQNCLDGSIPESLGHIPTLQTLLLNLNNFSGTIPPPLFNMSSLTFLTVANNSLTGRLLLEIGYTLPNIEGLILLANKFKGSIPTSLLNSTHLQMLYLADNKLTGIMPSFGSLTNLEDLDVAYNMLEAGDWGFISSLSNCTRLTKLTLDGNNLQGNLPSSVGNLSSSLQRNNLSGSIPLSIGYCTQLEILNLAHNSLNGTIPETIFKISSLSMLLDLSYNYLSGSISDEVGNLVNLNKLIISYNKLSGDIPSTLSQCVVLEYLEMQSNFFVGSIPQTFVSMLGIKVMDISHNNLSGEIPQFLTLLRFLQVLNLSFNNFHGVVLSSGIFANASVVSIEGNDHLCTETPTTGMPLCSKLVDKKRNYSRSLVLVLTIVIPIVAITFTLLCLAKIICMKRMQAEPHVQQLNEHRNITYEDVLKATNRFSSTNLLGSGSFGTVYKGNLHFPFKEKGNLHLQEEHIAIKIFNLDIHGSNKSFVAECETLQNVRHRNLVKIITLCSSVDSTGADFKAIVFPYFPNGNLDMWLHPKSHEHSSQTKVLTLRQRINIALDVAFALDYLHNQCELPLVHCDLKPSNILLDSDMVAHVSDFGLARFVYTRSNAHKDISTSLACLKGSIGYIPPEYGMNEDISTKGDVYSFGILLLEMVTGSSPTDENFNGGTTLHDFVDRALPDNTHEVVDPTMLQDDISVADMMERCFVPLVKIGLSCSMALPRERPEMGQVSTMILRIKHAASNMGVR</sequence>
<feature type="chain" id="PRO_5002357582" description="Receptor kinase-like protein Xa21" evidence="30">
    <location>
        <begin position="29"/>
        <end position="1060"/>
    </location>
</feature>
<dbReference type="GO" id="GO:0005886">
    <property type="term" value="C:plasma membrane"/>
    <property type="evidence" value="ECO:0007669"/>
    <property type="project" value="UniProtKB-SubCell"/>
</dbReference>
<dbReference type="Pfam" id="PF00560">
    <property type="entry name" value="LRR_1"/>
    <property type="match status" value="6"/>
</dbReference>
<name>A0A0E0E3A7_9ORYZ</name>
<evidence type="ECO:0000256" key="19">
    <source>
        <dbReference type="ARBA" id="ARBA00022989"/>
    </source>
</evidence>
<dbReference type="GO" id="GO:0004674">
    <property type="term" value="F:protein serine/threonine kinase activity"/>
    <property type="evidence" value="ECO:0007669"/>
    <property type="project" value="UniProtKB-KW"/>
</dbReference>
<comment type="subcellular location">
    <subcellularLocation>
        <location evidence="3">Cell membrane</location>
        <topology evidence="3">Single-pass membrane protein</topology>
    </subcellularLocation>
    <subcellularLocation>
        <location evidence="4">Endoplasmic reticulum membrane</location>
        <topology evidence="4">Single-pass membrane protein</topology>
    </subcellularLocation>
</comment>
<keyword evidence="12 29" id="KW-0812">Transmembrane</keyword>
<dbReference type="EnsemblPlants" id="OMERI06G19990.1">
    <property type="protein sequence ID" value="OMERI06G19990.1"/>
    <property type="gene ID" value="OMERI06G19990"/>
</dbReference>
<keyword evidence="33" id="KW-1185">Reference proteome</keyword>
<evidence type="ECO:0000259" key="31">
    <source>
        <dbReference type="PROSITE" id="PS50011"/>
    </source>
</evidence>
<dbReference type="PROSITE" id="PS50011">
    <property type="entry name" value="PROTEIN_KINASE_DOM"/>
    <property type="match status" value="1"/>
</dbReference>
<dbReference type="InterPro" id="IPR008271">
    <property type="entry name" value="Ser/Thr_kinase_AS"/>
</dbReference>
<dbReference type="Pfam" id="PF13855">
    <property type="entry name" value="LRR_8"/>
    <property type="match status" value="2"/>
</dbReference>
<evidence type="ECO:0000256" key="20">
    <source>
        <dbReference type="ARBA" id="ARBA00023136"/>
    </source>
</evidence>
<evidence type="ECO:0000256" key="28">
    <source>
        <dbReference type="PROSITE-ProRule" id="PRU10141"/>
    </source>
</evidence>
<dbReference type="GO" id="GO:0005524">
    <property type="term" value="F:ATP binding"/>
    <property type="evidence" value="ECO:0007669"/>
    <property type="project" value="UniProtKB-UniRule"/>
</dbReference>
<evidence type="ECO:0000256" key="23">
    <source>
        <dbReference type="ARBA" id="ARBA00047899"/>
    </source>
</evidence>
<evidence type="ECO:0000313" key="32">
    <source>
        <dbReference type="EnsemblPlants" id="OMERI06G19990.1"/>
    </source>
</evidence>
<evidence type="ECO:0000256" key="9">
    <source>
        <dbReference type="ARBA" id="ARBA00022553"/>
    </source>
</evidence>
<dbReference type="Proteomes" id="UP000008021">
    <property type="component" value="Chromosome 6"/>
</dbReference>
<evidence type="ECO:0000256" key="8">
    <source>
        <dbReference type="ARBA" id="ARBA00022527"/>
    </source>
</evidence>
<dbReference type="eggNOG" id="ENOG502QPYS">
    <property type="taxonomic scope" value="Eukaryota"/>
</dbReference>
<proteinExistence type="inferred from homology"/>
<dbReference type="Gramene" id="OMERI06G19990.1">
    <property type="protein sequence ID" value="OMERI06G19990.1"/>
    <property type="gene ID" value="OMERI06G19990"/>
</dbReference>
<evidence type="ECO:0000256" key="30">
    <source>
        <dbReference type="SAM" id="SignalP"/>
    </source>
</evidence>
<dbReference type="AlphaFoldDB" id="A0A0E0E3A7"/>
<accession>A0A0E0E3A7</accession>
<dbReference type="PANTHER" id="PTHR27008:SF373">
    <property type="entry name" value="OS06G0586400 PROTEIN"/>
    <property type="match status" value="1"/>
</dbReference>
<dbReference type="InterPro" id="IPR001245">
    <property type="entry name" value="Ser-Thr/Tyr_kinase_cat_dom"/>
</dbReference>
<evidence type="ECO:0000313" key="33">
    <source>
        <dbReference type="Proteomes" id="UP000008021"/>
    </source>
</evidence>
<keyword evidence="18 28" id="KW-0067">ATP-binding</keyword>
<evidence type="ECO:0000256" key="13">
    <source>
        <dbReference type="ARBA" id="ARBA00022729"/>
    </source>
</evidence>
<keyword evidence="14" id="KW-0677">Repeat</keyword>
<evidence type="ECO:0000256" key="29">
    <source>
        <dbReference type="SAM" id="Phobius"/>
    </source>
</evidence>
<evidence type="ECO:0000256" key="7">
    <source>
        <dbReference type="ARBA" id="ARBA00022475"/>
    </source>
</evidence>
<dbReference type="EC" id="2.7.11.1" evidence="6"/>
<dbReference type="GO" id="GO:0005789">
    <property type="term" value="C:endoplasmic reticulum membrane"/>
    <property type="evidence" value="ECO:0007669"/>
    <property type="project" value="UniProtKB-SubCell"/>
</dbReference>
<keyword evidence="11" id="KW-0808">Transferase</keyword>
<evidence type="ECO:0000256" key="10">
    <source>
        <dbReference type="ARBA" id="ARBA00022614"/>
    </source>
</evidence>
<evidence type="ECO:0000256" key="5">
    <source>
        <dbReference type="ARBA" id="ARBA00008684"/>
    </source>
</evidence>
<dbReference type="SMART" id="SM00220">
    <property type="entry name" value="S_TKc"/>
    <property type="match status" value="1"/>
</dbReference>
<reference evidence="32" key="2">
    <citation type="submission" date="2018-05" db="EMBL/GenBank/DDBJ databases">
        <title>OmerRS3 (Oryza meridionalis Reference Sequence Version 3).</title>
        <authorList>
            <person name="Zhang J."/>
            <person name="Kudrna D."/>
            <person name="Lee S."/>
            <person name="Talag J."/>
            <person name="Welchert J."/>
            <person name="Wing R.A."/>
        </authorList>
    </citation>
    <scope>NUCLEOTIDE SEQUENCE [LARGE SCALE GENOMIC DNA]</scope>
    <source>
        <strain evidence="32">cv. OR44</strain>
    </source>
</reference>
<evidence type="ECO:0000256" key="1">
    <source>
        <dbReference type="ARBA" id="ARBA00001936"/>
    </source>
</evidence>
<keyword evidence="21" id="KW-0675">Receptor</keyword>
<comment type="catalytic activity">
    <reaction evidence="24">
        <text>L-seryl-[protein] + ATP = O-phospho-L-seryl-[protein] + ADP + H(+)</text>
        <dbReference type="Rhea" id="RHEA:17989"/>
        <dbReference type="Rhea" id="RHEA-COMP:9863"/>
        <dbReference type="Rhea" id="RHEA-COMP:11604"/>
        <dbReference type="ChEBI" id="CHEBI:15378"/>
        <dbReference type="ChEBI" id="CHEBI:29999"/>
        <dbReference type="ChEBI" id="CHEBI:30616"/>
        <dbReference type="ChEBI" id="CHEBI:83421"/>
        <dbReference type="ChEBI" id="CHEBI:456216"/>
        <dbReference type="EC" id="2.7.11.1"/>
    </reaction>
</comment>
<dbReference type="FunFam" id="3.80.10.10:FF:000275">
    <property type="entry name" value="Leucine-rich repeat receptor-like protein kinase"/>
    <property type="match status" value="1"/>
</dbReference>
<feature type="transmembrane region" description="Helical" evidence="29">
    <location>
        <begin position="690"/>
        <end position="711"/>
    </location>
</feature>
<keyword evidence="20 29" id="KW-0472">Membrane</keyword>
<dbReference type="InterPro" id="IPR003591">
    <property type="entry name" value="Leu-rich_rpt_typical-subtyp"/>
</dbReference>
<dbReference type="SUPFAM" id="SSF52058">
    <property type="entry name" value="L domain-like"/>
    <property type="match status" value="1"/>
</dbReference>
<dbReference type="InterPro" id="IPR000719">
    <property type="entry name" value="Prot_kinase_dom"/>
</dbReference>
<comment type="similarity">
    <text evidence="5">Belongs to the protein kinase superfamily. Ser/Thr protein kinase family.</text>
</comment>
<evidence type="ECO:0000256" key="22">
    <source>
        <dbReference type="ARBA" id="ARBA00023180"/>
    </source>
</evidence>
<evidence type="ECO:0000256" key="24">
    <source>
        <dbReference type="ARBA" id="ARBA00048679"/>
    </source>
</evidence>
<comment type="function">
    <text evidence="26">The processed protein kinase Xa21 chain released by protein cleavage after X.oryzae pv. oryzae protein Ax21 detection translocates into the nucleus where it can bind and regulate WRKY62, a transcription factor. Confers resistance to the bacterial pathogen X.oryzae pv. oryzae (Xoo).</text>
</comment>
<evidence type="ECO:0000256" key="16">
    <source>
        <dbReference type="ARBA" id="ARBA00022777"/>
    </source>
</evidence>
<keyword evidence="22" id="KW-0325">Glycoprotein</keyword>
<keyword evidence="17" id="KW-0256">Endoplasmic reticulum</keyword>
<dbReference type="HOGENOM" id="CLU_000288_22_0_1"/>
<evidence type="ECO:0000256" key="15">
    <source>
        <dbReference type="ARBA" id="ARBA00022741"/>
    </source>
</evidence>
<dbReference type="FunFam" id="3.30.200.20:FF:000432">
    <property type="entry name" value="LRR receptor-like serine/threonine-protein kinase EFR"/>
    <property type="match status" value="1"/>
</dbReference>
<comment type="catalytic activity">
    <reaction evidence="23">
        <text>L-threonyl-[protein] + ATP = O-phospho-L-threonyl-[protein] + ADP + H(+)</text>
        <dbReference type="Rhea" id="RHEA:46608"/>
        <dbReference type="Rhea" id="RHEA-COMP:11060"/>
        <dbReference type="Rhea" id="RHEA-COMP:11605"/>
        <dbReference type="ChEBI" id="CHEBI:15378"/>
        <dbReference type="ChEBI" id="CHEBI:30013"/>
        <dbReference type="ChEBI" id="CHEBI:30616"/>
        <dbReference type="ChEBI" id="CHEBI:61977"/>
        <dbReference type="ChEBI" id="CHEBI:456216"/>
        <dbReference type="EC" id="2.7.11.1"/>
    </reaction>
</comment>
<comment type="cofactor">
    <cofactor evidence="2">
        <name>Mg(2+)</name>
        <dbReference type="ChEBI" id="CHEBI:18420"/>
    </cofactor>
</comment>
<organism evidence="32">
    <name type="scientific">Oryza meridionalis</name>
    <dbReference type="NCBI Taxonomy" id="40149"/>
    <lineage>
        <taxon>Eukaryota</taxon>
        <taxon>Viridiplantae</taxon>
        <taxon>Streptophyta</taxon>
        <taxon>Embryophyta</taxon>
        <taxon>Tracheophyta</taxon>
        <taxon>Spermatophyta</taxon>
        <taxon>Magnoliopsida</taxon>
        <taxon>Liliopsida</taxon>
        <taxon>Poales</taxon>
        <taxon>Poaceae</taxon>
        <taxon>BOP clade</taxon>
        <taxon>Oryzoideae</taxon>
        <taxon>Oryzeae</taxon>
        <taxon>Oryzinae</taxon>
        <taxon>Oryza</taxon>
    </lineage>
</organism>
<evidence type="ECO:0000256" key="4">
    <source>
        <dbReference type="ARBA" id="ARBA00004389"/>
    </source>
</evidence>
<dbReference type="SUPFAM" id="SSF52047">
    <property type="entry name" value="RNI-like"/>
    <property type="match status" value="1"/>
</dbReference>
<protein>
    <recommendedName>
        <fullName evidence="27">Receptor kinase-like protein Xa21</fullName>
        <ecNumber evidence="6">2.7.11.1</ecNumber>
    </recommendedName>
</protein>
<evidence type="ECO:0000256" key="25">
    <source>
        <dbReference type="ARBA" id="ARBA00054320"/>
    </source>
</evidence>
<dbReference type="FunFam" id="1.10.510.10:FF:000358">
    <property type="entry name" value="Putative leucine-rich repeat receptor-like serine/threonine-protein kinase"/>
    <property type="match status" value="1"/>
</dbReference>
<evidence type="ECO:0000256" key="6">
    <source>
        <dbReference type="ARBA" id="ARBA00012513"/>
    </source>
</evidence>
<dbReference type="InterPro" id="IPR051809">
    <property type="entry name" value="Plant_receptor-like_S/T_kinase"/>
</dbReference>
<keyword evidence="8" id="KW-0723">Serine/threonine-protein kinase</keyword>
<feature type="signal peptide" evidence="30">
    <location>
        <begin position="1"/>
        <end position="28"/>
    </location>
</feature>